<dbReference type="OrthoDB" id="9802793at2"/>
<dbReference type="Proteomes" id="UP000029393">
    <property type="component" value="Unassembled WGS sequence"/>
</dbReference>
<comment type="caution">
    <text evidence="3">The sequence shown here is derived from an EMBL/GenBank/DDBJ whole genome shotgun (WGS) entry which is preliminary data.</text>
</comment>
<proteinExistence type="predicted"/>
<dbReference type="GO" id="GO:0016810">
    <property type="term" value="F:hydrolase activity, acting on carbon-nitrogen (but not peptide) bonds"/>
    <property type="evidence" value="ECO:0007669"/>
    <property type="project" value="InterPro"/>
</dbReference>
<evidence type="ECO:0000259" key="2">
    <source>
        <dbReference type="Pfam" id="PF01979"/>
    </source>
</evidence>
<dbReference type="InterPro" id="IPR006680">
    <property type="entry name" value="Amidohydro-rel"/>
</dbReference>
<dbReference type="Gene3D" id="2.30.40.10">
    <property type="entry name" value="Urease, subunit C, domain 1"/>
    <property type="match status" value="1"/>
</dbReference>
<dbReference type="PATRIC" id="fig|1384056.3.peg.224"/>
<evidence type="ECO:0000256" key="1">
    <source>
        <dbReference type="SAM" id="SignalP"/>
    </source>
</evidence>
<organism evidence="3 4">
    <name type="scientific">Arenimonas metalli CF5-1</name>
    <dbReference type="NCBI Taxonomy" id="1384056"/>
    <lineage>
        <taxon>Bacteria</taxon>
        <taxon>Pseudomonadati</taxon>
        <taxon>Pseudomonadota</taxon>
        <taxon>Gammaproteobacteria</taxon>
        <taxon>Lysobacterales</taxon>
        <taxon>Lysobacteraceae</taxon>
        <taxon>Arenimonas</taxon>
    </lineage>
</organism>
<feature type="chain" id="PRO_5001869330" description="Amidohydrolase-related domain-containing protein" evidence="1">
    <location>
        <begin position="19"/>
        <end position="422"/>
    </location>
</feature>
<reference evidence="3 4" key="1">
    <citation type="submission" date="2013-09" db="EMBL/GenBank/DDBJ databases">
        <title>Genome sequencing of Arenimonas metalli.</title>
        <authorList>
            <person name="Chen F."/>
            <person name="Wang G."/>
        </authorList>
    </citation>
    <scope>NUCLEOTIDE SEQUENCE [LARGE SCALE GENOMIC DNA]</scope>
    <source>
        <strain evidence="3 4">CF5-1</strain>
    </source>
</reference>
<feature type="signal peptide" evidence="1">
    <location>
        <begin position="1"/>
        <end position="18"/>
    </location>
</feature>
<gene>
    <name evidence="3" type="ORF">N787_06745</name>
</gene>
<dbReference type="InterPro" id="IPR011059">
    <property type="entry name" value="Metal-dep_hydrolase_composite"/>
</dbReference>
<dbReference type="STRING" id="1384056.N787_06745"/>
<dbReference type="eggNOG" id="COG1228">
    <property type="taxonomic scope" value="Bacteria"/>
</dbReference>
<dbReference type="EMBL" id="AVCK01000003">
    <property type="protein sequence ID" value="KFN48133.1"/>
    <property type="molecule type" value="Genomic_DNA"/>
</dbReference>
<dbReference type="AlphaFoldDB" id="A0A091B654"/>
<dbReference type="Pfam" id="PF01979">
    <property type="entry name" value="Amidohydro_1"/>
    <property type="match status" value="1"/>
</dbReference>
<dbReference type="Gene3D" id="3.20.20.140">
    <property type="entry name" value="Metal-dependent hydrolases"/>
    <property type="match status" value="1"/>
</dbReference>
<dbReference type="PANTHER" id="PTHR43135">
    <property type="entry name" value="ALPHA-D-RIBOSE 1-METHYLPHOSPHONATE 5-TRIPHOSPHATE DIPHOSPHATASE"/>
    <property type="match status" value="1"/>
</dbReference>
<name>A0A091B654_9GAMM</name>
<evidence type="ECO:0000313" key="4">
    <source>
        <dbReference type="Proteomes" id="UP000029393"/>
    </source>
</evidence>
<accession>A0A091B654</accession>
<keyword evidence="1" id="KW-0732">Signal</keyword>
<dbReference type="SUPFAM" id="SSF51338">
    <property type="entry name" value="Composite domain of metallo-dependent hydrolases"/>
    <property type="match status" value="1"/>
</dbReference>
<protein>
    <recommendedName>
        <fullName evidence="2">Amidohydrolase-related domain-containing protein</fullName>
    </recommendedName>
</protein>
<dbReference type="PANTHER" id="PTHR43135:SF3">
    <property type="entry name" value="ALPHA-D-RIBOSE 1-METHYLPHOSPHONATE 5-TRIPHOSPHATE DIPHOSPHATASE"/>
    <property type="match status" value="1"/>
</dbReference>
<keyword evidence="4" id="KW-1185">Reference proteome</keyword>
<sequence length="422" mass="43473">MKRLLVCLVLAAALPAAAQDLLIRDATVHTAGARGTLKNHDVLVQGGVVRQVGTGLAAPAGVTVVDAKGRPLTPGLFGGLTGLGIEEVSGESATVDHTLALGVPPNAHEPTWRPEFDVDVAFNPHSAAIGVNRVEGITFTVLSPSSTAGGSFVAGQGSAVVLDGRYDAALGNSRSLFVNLGGGASPLSGGSRAGQWMLLEQAVAEARSGADDGLLTRAGRAALQRYLAGGRVVFQVDRAADIRQALAFSKKHGLKPVIAGGAEAWKVAAELKAANVPVLLDALVNLPSSFDALGSSLENAARLHRAGVSVGFSQSGDATHNARKVRQLAGVAVANGLPWEAGLAGLTAVPAQVFGVSAQRGRIEPGQVADLVLWSGDPLEVNTVAEQVWFDGRAADMRSRQTELRDRYLAPKGSLPRAYSGR</sequence>
<evidence type="ECO:0000313" key="3">
    <source>
        <dbReference type="EMBL" id="KFN48133.1"/>
    </source>
</evidence>
<dbReference type="InterPro" id="IPR051781">
    <property type="entry name" value="Metallo-dep_Hydrolase"/>
</dbReference>
<dbReference type="SUPFAM" id="SSF51556">
    <property type="entry name" value="Metallo-dependent hydrolases"/>
    <property type="match status" value="1"/>
</dbReference>
<feature type="domain" description="Amidohydrolase-related" evidence="2">
    <location>
        <begin position="252"/>
        <end position="382"/>
    </location>
</feature>
<dbReference type="InterPro" id="IPR032466">
    <property type="entry name" value="Metal_Hydrolase"/>
</dbReference>
<dbReference type="RefSeq" id="WP_034210135.1">
    <property type="nucleotide sequence ID" value="NZ_AVCK01000003.1"/>
</dbReference>